<dbReference type="GO" id="GO:0016887">
    <property type="term" value="F:ATP hydrolysis activity"/>
    <property type="evidence" value="ECO:0007669"/>
    <property type="project" value="UniProtKB-UniRule"/>
</dbReference>
<dbReference type="RefSeq" id="WP_153714077.1">
    <property type="nucleotide sequence ID" value="NZ_CP045871.1"/>
</dbReference>
<proteinExistence type="inferred from homology"/>
<evidence type="ECO:0000256" key="2">
    <source>
        <dbReference type="ARBA" id="ARBA00022448"/>
    </source>
</evidence>
<dbReference type="Gene3D" id="3.40.50.300">
    <property type="entry name" value="P-loop containing nucleotide triphosphate hydrolases"/>
    <property type="match status" value="1"/>
</dbReference>
<evidence type="ECO:0000256" key="4">
    <source>
        <dbReference type="ARBA" id="ARBA00022840"/>
    </source>
</evidence>
<dbReference type="NCBIfam" id="TIGR01186">
    <property type="entry name" value="proV"/>
    <property type="match status" value="1"/>
</dbReference>
<keyword evidence="11" id="KW-1185">Reference proteome</keyword>
<dbReference type="PANTHER" id="PTHR43869">
    <property type="entry name" value="GLYCINE BETAINE/PROLINE BETAINE TRANSPORT SYSTEM ATP-BINDING PROTEIN PROV"/>
    <property type="match status" value="1"/>
</dbReference>
<feature type="domain" description="CBS" evidence="9">
    <location>
        <begin position="280"/>
        <end position="341"/>
    </location>
</feature>
<keyword evidence="2 7" id="KW-0813">Transport</keyword>
<dbReference type="GO" id="GO:0015418">
    <property type="term" value="F:ABC-type quaternary ammonium compound transporting activity"/>
    <property type="evidence" value="ECO:0007669"/>
    <property type="project" value="UniProtKB-EC"/>
</dbReference>
<name>A0A5Q2QBB0_9GAMM</name>
<evidence type="ECO:0000259" key="8">
    <source>
        <dbReference type="PROSITE" id="PS50893"/>
    </source>
</evidence>
<dbReference type="GO" id="GO:0006970">
    <property type="term" value="P:response to osmotic stress"/>
    <property type="evidence" value="ECO:0007669"/>
    <property type="project" value="UniProtKB-ARBA"/>
</dbReference>
<dbReference type="AlphaFoldDB" id="A0A5Q2QBB0"/>
<keyword evidence="7" id="KW-0472">Membrane</keyword>
<reference evidence="10 11" key="1">
    <citation type="submission" date="2019-11" db="EMBL/GenBank/DDBJ databases">
        <authorList>
            <person name="Khan S.A."/>
            <person name="Jeon C.O."/>
            <person name="Chun B.H."/>
        </authorList>
    </citation>
    <scope>NUCLEOTIDE SEQUENCE [LARGE SCALE GENOMIC DNA]</scope>
    <source>
        <strain evidence="10 11">IMCC 1097</strain>
    </source>
</reference>
<comment type="subunit">
    <text evidence="7">The complex is probably composed of two ATP-binding proteins, two transmembrane proteins and a solute-binding protein.</text>
</comment>
<evidence type="ECO:0000259" key="9">
    <source>
        <dbReference type="PROSITE" id="PS51371"/>
    </source>
</evidence>
<dbReference type="SUPFAM" id="SSF52540">
    <property type="entry name" value="P-loop containing nucleoside triphosphate hydrolases"/>
    <property type="match status" value="1"/>
</dbReference>
<gene>
    <name evidence="10" type="ORF">GH975_08310</name>
</gene>
<dbReference type="GO" id="GO:0031460">
    <property type="term" value="P:glycine betaine transport"/>
    <property type="evidence" value="ECO:0007669"/>
    <property type="project" value="InterPro"/>
</dbReference>
<dbReference type="InterPro" id="IPR003439">
    <property type="entry name" value="ABC_transporter-like_ATP-bd"/>
</dbReference>
<evidence type="ECO:0000256" key="6">
    <source>
        <dbReference type="PROSITE-ProRule" id="PRU00703"/>
    </source>
</evidence>
<comment type="similarity">
    <text evidence="1 7">Belongs to the ABC transporter superfamily.</text>
</comment>
<keyword evidence="4 7" id="KW-0067">ATP-binding</keyword>
<dbReference type="InterPro" id="IPR027417">
    <property type="entry name" value="P-loop_NTPase"/>
</dbReference>
<dbReference type="OrthoDB" id="9802264at2"/>
<dbReference type="PROSITE" id="PS00211">
    <property type="entry name" value="ABC_TRANSPORTER_1"/>
    <property type="match status" value="1"/>
</dbReference>
<dbReference type="PROSITE" id="PS50893">
    <property type="entry name" value="ABC_TRANSPORTER_2"/>
    <property type="match status" value="1"/>
</dbReference>
<dbReference type="GO" id="GO:0005886">
    <property type="term" value="C:plasma membrane"/>
    <property type="evidence" value="ECO:0007669"/>
    <property type="project" value="UniProtKB-SubCell"/>
</dbReference>
<keyword evidence="7" id="KW-0997">Cell inner membrane</keyword>
<comment type="catalytic activity">
    <reaction evidence="7">
        <text>a quaternary ammonium(out) + ATP + H2O = a quaternary ammonium(in) + ADP + phosphate + H(+)</text>
        <dbReference type="Rhea" id="RHEA:11036"/>
        <dbReference type="ChEBI" id="CHEBI:15377"/>
        <dbReference type="ChEBI" id="CHEBI:15378"/>
        <dbReference type="ChEBI" id="CHEBI:30616"/>
        <dbReference type="ChEBI" id="CHEBI:35267"/>
        <dbReference type="ChEBI" id="CHEBI:43474"/>
        <dbReference type="ChEBI" id="CHEBI:456216"/>
    </reaction>
</comment>
<dbReference type="SMART" id="SM00382">
    <property type="entry name" value="AAA"/>
    <property type="match status" value="1"/>
</dbReference>
<dbReference type="PANTHER" id="PTHR43869:SF1">
    <property type="entry name" value="GLYCINE BETAINE_PROLINE BETAINE TRANSPORT SYSTEM ATP-BINDING PROTEIN PROV"/>
    <property type="match status" value="1"/>
</dbReference>
<sequence length="344" mass="38049">MSDSHISIRGLYKIFGKRPASALTKVHAGVEKDALLNDHGHVLGLQDINLEIPRKKIQVIMGLSGSGKSTLIRHFNRLIEPTAGEVWVDGQNVLALNKPELMQFRREKMSMVFQRFALLPHRTIIENVRYGLDIQGVSDDDAKARAIHWIERVGLAGQEDQYPGQLSGGMQQRVGLARALATDADILLMDEAFSALDPLIRTEMQNILLELQRELHKTIVFITHDLDEALKLGDNIAILRDGAIVQTGAPEDIVLKPADDYVADFMKDINRARVLTLASMVRPDGDAVLELPVATTLEDACLALCDEPTGQARVIDEGGNFKGYVELHDLIRAQARPNVASFDI</sequence>
<dbReference type="GO" id="GO:0005524">
    <property type="term" value="F:ATP binding"/>
    <property type="evidence" value="ECO:0007669"/>
    <property type="project" value="UniProtKB-UniRule"/>
</dbReference>
<dbReference type="FunFam" id="3.40.50.300:FF:000201">
    <property type="entry name" value="Glycine betaine/L-proline ABC transporter ATP-binding protein"/>
    <property type="match status" value="1"/>
</dbReference>
<dbReference type="EC" id="7.6.2.9" evidence="7"/>
<comment type="subcellular location">
    <subcellularLocation>
        <location evidence="7">Cell inner membrane</location>
        <topology evidence="7">Peripheral membrane protein</topology>
    </subcellularLocation>
</comment>
<evidence type="ECO:0000256" key="1">
    <source>
        <dbReference type="ARBA" id="ARBA00005417"/>
    </source>
</evidence>
<dbReference type="Pfam" id="PF00005">
    <property type="entry name" value="ABC_tran"/>
    <property type="match status" value="1"/>
</dbReference>
<dbReference type="InterPro" id="IPR051921">
    <property type="entry name" value="ABC_osmolyte_uptake_ATP-bind"/>
</dbReference>
<dbReference type="PROSITE" id="PS51371">
    <property type="entry name" value="CBS"/>
    <property type="match status" value="1"/>
</dbReference>
<keyword evidence="5" id="KW-0029">Amino-acid transport</keyword>
<dbReference type="CDD" id="cd03294">
    <property type="entry name" value="ABC_Pro_Gly_Betaine"/>
    <property type="match status" value="1"/>
</dbReference>
<feature type="domain" description="ABC transporter" evidence="8">
    <location>
        <begin position="30"/>
        <end position="266"/>
    </location>
</feature>
<evidence type="ECO:0000256" key="5">
    <source>
        <dbReference type="ARBA" id="ARBA00022970"/>
    </source>
</evidence>
<dbReference type="InterPro" id="IPR005892">
    <property type="entry name" value="Gly-betaine_transp_ATP-bd"/>
</dbReference>
<accession>A0A5Q2QBB0</accession>
<dbReference type="InterPro" id="IPR017871">
    <property type="entry name" value="ABC_transporter-like_CS"/>
</dbReference>
<organism evidence="10 11">
    <name type="scientific">Litorivicinus lipolyticus</name>
    <dbReference type="NCBI Taxonomy" id="418701"/>
    <lineage>
        <taxon>Bacteria</taxon>
        <taxon>Pseudomonadati</taxon>
        <taxon>Pseudomonadota</taxon>
        <taxon>Gammaproteobacteria</taxon>
        <taxon>Oceanospirillales</taxon>
        <taxon>Litorivicinaceae</taxon>
        <taxon>Litorivicinus</taxon>
    </lineage>
</organism>
<keyword evidence="7" id="KW-1003">Cell membrane</keyword>
<dbReference type="KEGG" id="llp:GH975_08310"/>
<keyword evidence="3 7" id="KW-0547">Nucleotide-binding</keyword>
<evidence type="ECO:0000313" key="10">
    <source>
        <dbReference type="EMBL" id="QGG80573.1"/>
    </source>
</evidence>
<protein>
    <recommendedName>
        <fullName evidence="7">Quaternary amine transport ATP-binding protein</fullName>
        <ecNumber evidence="7">7.6.2.9</ecNumber>
    </recommendedName>
</protein>
<evidence type="ECO:0000256" key="7">
    <source>
        <dbReference type="RuleBase" id="RU369116"/>
    </source>
</evidence>
<dbReference type="InterPro" id="IPR000644">
    <property type="entry name" value="CBS_dom"/>
</dbReference>
<keyword evidence="6" id="KW-0129">CBS domain</keyword>
<evidence type="ECO:0000313" key="11">
    <source>
        <dbReference type="Proteomes" id="UP000388235"/>
    </source>
</evidence>
<dbReference type="GO" id="GO:0006865">
    <property type="term" value="P:amino acid transport"/>
    <property type="evidence" value="ECO:0007669"/>
    <property type="project" value="UniProtKB-UniRule"/>
</dbReference>
<dbReference type="SUPFAM" id="SSF54631">
    <property type="entry name" value="CBS-domain pair"/>
    <property type="match status" value="1"/>
</dbReference>
<dbReference type="Proteomes" id="UP000388235">
    <property type="component" value="Chromosome"/>
</dbReference>
<dbReference type="InterPro" id="IPR003593">
    <property type="entry name" value="AAA+_ATPase"/>
</dbReference>
<evidence type="ECO:0000256" key="3">
    <source>
        <dbReference type="ARBA" id="ARBA00022741"/>
    </source>
</evidence>
<dbReference type="EMBL" id="CP045871">
    <property type="protein sequence ID" value="QGG80573.1"/>
    <property type="molecule type" value="Genomic_DNA"/>
</dbReference>
<dbReference type="InterPro" id="IPR046342">
    <property type="entry name" value="CBS_dom_sf"/>
</dbReference>